<evidence type="ECO:0000313" key="2">
    <source>
        <dbReference type="EMBL" id="OBR86912.1"/>
    </source>
</evidence>
<dbReference type="GeneID" id="28966632"/>
<feature type="compositionally biased region" description="Basic and acidic residues" evidence="1">
    <location>
        <begin position="211"/>
        <end position="223"/>
    </location>
</feature>
<dbReference type="VEuPathDB" id="FungiDB:I303_02933"/>
<sequence length="358" mass="40599">MISQGIDAIFKSWIVAVERKVKFNEYQPQHYPAVNGTLPSTECFLEVSDEPFRIVIKKKSDDHSKLRLDRVYEKREGKTFESALRFSPLATPDDQAAVTLNGAQLMHLGRIDVVFRYGSFPPIGKGSHQGREVAAGIADENSATTKPSKEVVLPEKLLWTCDSASNWEGKVGYRFVFNYRPGIVLRQMGIIEATPKPIVEQSVSQGKKRARPQDVDSARSDVDELKEEEETDVKPDMQASRDRYLEDQVKMLSSQNKQLRKKGATKIPKKEVIDLSIDKVTPELDVERSVATRKRKRTSGTIDLTRSDDEEVKEEGDVDVKPDLQATRMPYLEEQIKMLSSENKQLRQATSSKKTRKE</sequence>
<reference evidence="2" key="1">
    <citation type="submission" date="2013-07" db="EMBL/GenBank/DDBJ databases">
        <title>The Genome Sequence of Cryptococcus dejecticola CBS10117.</title>
        <authorList>
            <consortium name="The Broad Institute Genome Sequencing Platform"/>
            <person name="Cuomo C."/>
            <person name="Litvintseva A."/>
            <person name="Chen Y."/>
            <person name="Heitman J."/>
            <person name="Sun S."/>
            <person name="Springer D."/>
            <person name="Dromer F."/>
            <person name="Young S.K."/>
            <person name="Zeng Q."/>
            <person name="Gargeya S."/>
            <person name="Fitzgerald M."/>
            <person name="Abouelleil A."/>
            <person name="Alvarado L."/>
            <person name="Berlin A.M."/>
            <person name="Chapman S.B."/>
            <person name="Dewar J."/>
            <person name="Goldberg J."/>
            <person name="Griggs A."/>
            <person name="Gujja S."/>
            <person name="Hansen M."/>
            <person name="Howarth C."/>
            <person name="Imamovic A."/>
            <person name="Larimer J."/>
            <person name="McCowan C."/>
            <person name="Murphy C."/>
            <person name="Pearson M."/>
            <person name="Priest M."/>
            <person name="Roberts A."/>
            <person name="Saif S."/>
            <person name="Shea T."/>
            <person name="Sykes S."/>
            <person name="Wortman J."/>
            <person name="Nusbaum C."/>
            <person name="Birren B."/>
        </authorList>
    </citation>
    <scope>NUCLEOTIDE SEQUENCE [LARGE SCALE GENOMIC DNA]</scope>
    <source>
        <strain evidence="2">CBS 10117</strain>
    </source>
</reference>
<feature type="region of interest" description="Disordered" evidence="1">
    <location>
        <begin position="292"/>
        <end position="317"/>
    </location>
</feature>
<gene>
    <name evidence="2" type="ORF">I303_02933</name>
</gene>
<dbReference type="KEGG" id="kdj:28966632"/>
<proteinExistence type="predicted"/>
<organism evidence="2">
    <name type="scientific">Kwoniella dejecticola CBS 10117</name>
    <dbReference type="NCBI Taxonomy" id="1296121"/>
    <lineage>
        <taxon>Eukaryota</taxon>
        <taxon>Fungi</taxon>
        <taxon>Dikarya</taxon>
        <taxon>Basidiomycota</taxon>
        <taxon>Agaricomycotina</taxon>
        <taxon>Tremellomycetes</taxon>
        <taxon>Tremellales</taxon>
        <taxon>Cryptococcaceae</taxon>
        <taxon>Kwoniella</taxon>
    </lineage>
</organism>
<feature type="compositionally biased region" description="Acidic residues" evidence="1">
    <location>
        <begin position="308"/>
        <end position="317"/>
    </location>
</feature>
<dbReference type="EMBL" id="KI894029">
    <property type="protein sequence ID" value="OBR86912.1"/>
    <property type="molecule type" value="Genomic_DNA"/>
</dbReference>
<feature type="region of interest" description="Disordered" evidence="1">
    <location>
        <begin position="200"/>
        <end position="240"/>
    </location>
</feature>
<dbReference type="RefSeq" id="XP_018264754.2">
    <property type="nucleotide sequence ID" value="XM_018406260.2"/>
</dbReference>
<dbReference type="STRING" id="1296121.A0A1A6AA31"/>
<accession>A0A1A6AA31</accession>
<evidence type="ECO:0000256" key="1">
    <source>
        <dbReference type="SAM" id="MobiDB-lite"/>
    </source>
</evidence>
<dbReference type="AlphaFoldDB" id="A0A1A6AA31"/>
<name>A0A1A6AA31_9TREE</name>
<protein>
    <submittedName>
        <fullName evidence="2">Uncharacterized protein</fullName>
    </submittedName>
</protein>